<comment type="cofactor">
    <cofactor evidence="1">
        <name>Zn(2+)</name>
        <dbReference type="ChEBI" id="CHEBI:29105"/>
    </cofactor>
</comment>
<evidence type="ECO:0000256" key="6">
    <source>
        <dbReference type="ARBA" id="ARBA00023049"/>
    </source>
</evidence>
<dbReference type="GO" id="GO:0016020">
    <property type="term" value="C:membrane"/>
    <property type="evidence" value="ECO:0007669"/>
    <property type="project" value="InterPro"/>
</dbReference>
<dbReference type="GO" id="GO:0004222">
    <property type="term" value="F:metalloendopeptidase activity"/>
    <property type="evidence" value="ECO:0007669"/>
    <property type="project" value="InterPro"/>
</dbReference>
<dbReference type="AlphaFoldDB" id="A0A1I3PC61"/>
<reference evidence="8" key="1">
    <citation type="submission" date="2016-10" db="EMBL/GenBank/DDBJ databases">
        <authorList>
            <person name="Varghese N."/>
            <person name="Submissions S."/>
        </authorList>
    </citation>
    <scope>NUCLEOTIDE SEQUENCE [LARGE SCALE GENOMIC DNA]</scope>
    <source>
        <strain evidence="8">DSM 26471</strain>
    </source>
</reference>
<evidence type="ECO:0000313" key="8">
    <source>
        <dbReference type="Proteomes" id="UP000199630"/>
    </source>
</evidence>
<keyword evidence="4" id="KW-0378">Hydrolase</keyword>
<dbReference type="OrthoDB" id="61573at2"/>
<evidence type="ECO:0000256" key="2">
    <source>
        <dbReference type="ARBA" id="ARBA00022670"/>
    </source>
</evidence>
<keyword evidence="3" id="KW-0479">Metal-binding</keyword>
<protein>
    <submittedName>
        <fullName evidence="7">VPLPA-CTERM protein sorting domain-containing protein</fullName>
    </submittedName>
</protein>
<name>A0A1I3PC61_9RHOB</name>
<sequence>MFTGGLSASQQAVFSGAESFWESMILDYAYDNPNVDGLTIEASGTPIDYPGGILGQAGWTDGWYGGTYGSADWAYATAGIMQFDTYDLDVMEANGTLFDVVVHEMAHVLGFGTLWNFTGDYVNGSGQYTGASALAAYQSECDASATFVPVELNGGAGTADAHWSESWACGSDALMTGWLGYQTHVTYTTVASFADLGYIVADHLPSVPLPGGLPMLLGGVAGLGILRRRNTRAQAGLRKSAA</sequence>
<dbReference type="InterPro" id="IPR001577">
    <property type="entry name" value="Peptidase_M8"/>
</dbReference>
<evidence type="ECO:0000313" key="7">
    <source>
        <dbReference type="EMBL" id="SFJ18626.1"/>
    </source>
</evidence>
<dbReference type="Gene3D" id="3.90.132.10">
    <property type="entry name" value="Leishmanolysin , domain 2"/>
    <property type="match status" value="1"/>
</dbReference>
<keyword evidence="2" id="KW-0645">Protease</keyword>
<dbReference type="GO" id="GO:0006508">
    <property type="term" value="P:proteolysis"/>
    <property type="evidence" value="ECO:0007669"/>
    <property type="project" value="UniProtKB-KW"/>
</dbReference>
<keyword evidence="8" id="KW-1185">Reference proteome</keyword>
<dbReference type="Proteomes" id="UP000199630">
    <property type="component" value="Unassembled WGS sequence"/>
</dbReference>
<dbReference type="GO" id="GO:0007155">
    <property type="term" value="P:cell adhesion"/>
    <property type="evidence" value="ECO:0007669"/>
    <property type="project" value="InterPro"/>
</dbReference>
<evidence type="ECO:0000256" key="1">
    <source>
        <dbReference type="ARBA" id="ARBA00001947"/>
    </source>
</evidence>
<evidence type="ECO:0000256" key="5">
    <source>
        <dbReference type="ARBA" id="ARBA00022833"/>
    </source>
</evidence>
<organism evidence="7 8">
    <name type="scientific">Celeribacter neptunius</name>
    <dbReference type="NCBI Taxonomy" id="588602"/>
    <lineage>
        <taxon>Bacteria</taxon>
        <taxon>Pseudomonadati</taxon>
        <taxon>Pseudomonadota</taxon>
        <taxon>Alphaproteobacteria</taxon>
        <taxon>Rhodobacterales</taxon>
        <taxon>Roseobacteraceae</taxon>
        <taxon>Celeribacter</taxon>
    </lineage>
</organism>
<dbReference type="SUPFAM" id="SSF55486">
    <property type="entry name" value="Metalloproteases ('zincins'), catalytic domain"/>
    <property type="match status" value="1"/>
</dbReference>
<dbReference type="RefSeq" id="WP_143093073.1">
    <property type="nucleotide sequence ID" value="NZ_FORH01000002.1"/>
</dbReference>
<evidence type="ECO:0000256" key="4">
    <source>
        <dbReference type="ARBA" id="ARBA00022801"/>
    </source>
</evidence>
<gene>
    <name evidence="7" type="ORF">SAMN04487991_1617</name>
</gene>
<dbReference type="STRING" id="588602.SAMN04487991_1617"/>
<dbReference type="Pfam" id="PF01457">
    <property type="entry name" value="Peptidase_M8"/>
    <property type="match status" value="1"/>
</dbReference>
<proteinExistence type="predicted"/>
<keyword evidence="5" id="KW-0862">Zinc</keyword>
<dbReference type="GO" id="GO:0046872">
    <property type="term" value="F:metal ion binding"/>
    <property type="evidence" value="ECO:0007669"/>
    <property type="project" value="UniProtKB-KW"/>
</dbReference>
<keyword evidence="6" id="KW-0482">Metalloprotease</keyword>
<dbReference type="EMBL" id="FORH01000002">
    <property type="protein sequence ID" value="SFJ18626.1"/>
    <property type="molecule type" value="Genomic_DNA"/>
</dbReference>
<evidence type="ECO:0000256" key="3">
    <source>
        <dbReference type="ARBA" id="ARBA00022723"/>
    </source>
</evidence>
<accession>A0A1I3PC61</accession>